<evidence type="ECO:0000313" key="4">
    <source>
        <dbReference type="Proteomes" id="UP000799438"/>
    </source>
</evidence>
<evidence type="ECO:0000313" key="3">
    <source>
        <dbReference type="EMBL" id="KAF2141029.1"/>
    </source>
</evidence>
<dbReference type="InterPro" id="IPR044034">
    <property type="entry name" value="NAC-like_UBA"/>
</dbReference>
<feature type="region of interest" description="Disordered" evidence="1">
    <location>
        <begin position="1"/>
        <end position="77"/>
    </location>
</feature>
<dbReference type="InterPro" id="IPR038922">
    <property type="entry name" value="HYPK_UBA"/>
</dbReference>
<feature type="domain" description="Nascent polypeptide-associated complex subunit alpha-like UBA" evidence="2">
    <location>
        <begin position="78"/>
        <end position="118"/>
    </location>
</feature>
<dbReference type="Proteomes" id="UP000799438">
    <property type="component" value="Unassembled WGS sequence"/>
</dbReference>
<reference evidence="3" key="1">
    <citation type="journal article" date="2020" name="Stud. Mycol.">
        <title>101 Dothideomycetes genomes: a test case for predicting lifestyles and emergence of pathogens.</title>
        <authorList>
            <person name="Haridas S."/>
            <person name="Albert R."/>
            <person name="Binder M."/>
            <person name="Bloem J."/>
            <person name="Labutti K."/>
            <person name="Salamov A."/>
            <person name="Andreopoulos B."/>
            <person name="Baker S."/>
            <person name="Barry K."/>
            <person name="Bills G."/>
            <person name="Bluhm B."/>
            <person name="Cannon C."/>
            <person name="Castanera R."/>
            <person name="Culley D."/>
            <person name="Daum C."/>
            <person name="Ezra D."/>
            <person name="Gonzalez J."/>
            <person name="Henrissat B."/>
            <person name="Kuo A."/>
            <person name="Liang C."/>
            <person name="Lipzen A."/>
            <person name="Lutzoni F."/>
            <person name="Magnuson J."/>
            <person name="Mondo S."/>
            <person name="Nolan M."/>
            <person name="Ohm R."/>
            <person name="Pangilinan J."/>
            <person name="Park H.-J."/>
            <person name="Ramirez L."/>
            <person name="Alfaro M."/>
            <person name="Sun H."/>
            <person name="Tritt A."/>
            <person name="Yoshinaga Y."/>
            <person name="Zwiers L.-H."/>
            <person name="Turgeon B."/>
            <person name="Goodwin S."/>
            <person name="Spatafora J."/>
            <person name="Crous P."/>
            <person name="Grigoriev I."/>
        </authorList>
    </citation>
    <scope>NUCLEOTIDE SEQUENCE</scope>
    <source>
        <strain evidence="3">CBS 121167</strain>
    </source>
</reference>
<feature type="compositionally biased region" description="Basic and acidic residues" evidence="1">
    <location>
        <begin position="44"/>
        <end position="77"/>
    </location>
</feature>
<dbReference type="PANTHER" id="PTHR31184">
    <property type="entry name" value="HUNTINGTIN-INTERACTING PROTEIN K FAMILY MEMBER"/>
    <property type="match status" value="1"/>
</dbReference>
<dbReference type="AlphaFoldDB" id="A0A6A6BA02"/>
<name>A0A6A6BA02_9PEZI</name>
<dbReference type="GO" id="GO:0043066">
    <property type="term" value="P:negative regulation of apoptotic process"/>
    <property type="evidence" value="ECO:0007669"/>
    <property type="project" value="TreeGrafter"/>
</dbReference>
<dbReference type="EMBL" id="ML995488">
    <property type="protein sequence ID" value="KAF2141029.1"/>
    <property type="molecule type" value="Genomic_DNA"/>
</dbReference>
<accession>A0A6A6BA02</accession>
<dbReference type="GO" id="GO:0050821">
    <property type="term" value="P:protein stabilization"/>
    <property type="evidence" value="ECO:0007669"/>
    <property type="project" value="TreeGrafter"/>
</dbReference>
<dbReference type="CDD" id="cd14361">
    <property type="entry name" value="UBA_HYPK"/>
    <property type="match status" value="1"/>
</dbReference>
<evidence type="ECO:0000256" key="1">
    <source>
        <dbReference type="SAM" id="MobiDB-lite"/>
    </source>
</evidence>
<dbReference type="RefSeq" id="XP_033396742.1">
    <property type="nucleotide sequence ID" value="XM_033540650.1"/>
</dbReference>
<dbReference type="OrthoDB" id="285219at2759"/>
<organism evidence="3 4">
    <name type="scientific">Aplosporella prunicola CBS 121167</name>
    <dbReference type="NCBI Taxonomy" id="1176127"/>
    <lineage>
        <taxon>Eukaryota</taxon>
        <taxon>Fungi</taxon>
        <taxon>Dikarya</taxon>
        <taxon>Ascomycota</taxon>
        <taxon>Pezizomycotina</taxon>
        <taxon>Dothideomycetes</taxon>
        <taxon>Dothideomycetes incertae sedis</taxon>
        <taxon>Botryosphaeriales</taxon>
        <taxon>Aplosporellaceae</taxon>
        <taxon>Aplosporella</taxon>
    </lineage>
</organism>
<keyword evidence="4" id="KW-1185">Reference proteome</keyword>
<dbReference type="PANTHER" id="PTHR31184:SF2">
    <property type="entry name" value="HUNTINGTIN-INTERACTING PROTEIN K"/>
    <property type="match status" value="1"/>
</dbReference>
<sequence length="122" mass="12773">MAEEPQPAGVHEGADAAPAPTSAEDRKTQAAMSKLDAPQNEDDTTGKKDVDTEALEKATKNLDVKGGEKKPEPAKKAVKVDQADVTLQVDQLDLTKPKATDLLKAHDADPVKAMTAFIGAAA</sequence>
<protein>
    <recommendedName>
        <fullName evidence="2">Nascent polypeptide-associated complex subunit alpha-like UBA domain-containing protein</fullName>
    </recommendedName>
</protein>
<dbReference type="InterPro" id="IPR052617">
    <property type="entry name" value="Huntingtin-int_K"/>
</dbReference>
<proteinExistence type="predicted"/>
<dbReference type="GeneID" id="54298146"/>
<evidence type="ECO:0000259" key="2">
    <source>
        <dbReference type="Pfam" id="PF19026"/>
    </source>
</evidence>
<dbReference type="Pfam" id="PF19026">
    <property type="entry name" value="UBA_HYPK"/>
    <property type="match status" value="1"/>
</dbReference>
<gene>
    <name evidence="3" type="ORF">K452DRAFT_288415</name>
</gene>